<dbReference type="Proteomes" id="UP000824219">
    <property type="component" value="Linkage Group LG15"/>
</dbReference>
<reference evidence="1 2" key="1">
    <citation type="submission" date="2021-06" db="EMBL/GenBank/DDBJ databases">
        <title>Chromosome-level genome assembly of the red-tail catfish (Hemibagrus wyckioides).</title>
        <authorList>
            <person name="Shao F."/>
        </authorList>
    </citation>
    <scope>NUCLEOTIDE SEQUENCE [LARGE SCALE GENOMIC DNA]</scope>
    <source>
        <strain evidence="1">EC202008001</strain>
        <tissue evidence="1">Blood</tissue>
    </source>
</reference>
<dbReference type="EMBL" id="JAHKSW010000015">
    <property type="protein sequence ID" value="KAG7323233.1"/>
    <property type="molecule type" value="Genomic_DNA"/>
</dbReference>
<comment type="caution">
    <text evidence="1">The sequence shown here is derived from an EMBL/GenBank/DDBJ whole genome shotgun (WGS) entry which is preliminary data.</text>
</comment>
<evidence type="ECO:0000313" key="1">
    <source>
        <dbReference type="EMBL" id="KAG7323233.1"/>
    </source>
</evidence>
<organism evidence="1 2">
    <name type="scientific">Hemibagrus wyckioides</name>
    <dbReference type="NCBI Taxonomy" id="337641"/>
    <lineage>
        <taxon>Eukaryota</taxon>
        <taxon>Metazoa</taxon>
        <taxon>Chordata</taxon>
        <taxon>Craniata</taxon>
        <taxon>Vertebrata</taxon>
        <taxon>Euteleostomi</taxon>
        <taxon>Actinopterygii</taxon>
        <taxon>Neopterygii</taxon>
        <taxon>Teleostei</taxon>
        <taxon>Ostariophysi</taxon>
        <taxon>Siluriformes</taxon>
        <taxon>Bagridae</taxon>
        <taxon>Hemibagrus</taxon>
    </lineage>
</organism>
<keyword evidence="2" id="KW-1185">Reference proteome</keyword>
<accession>A0A9D3NL60</accession>
<evidence type="ECO:0000313" key="2">
    <source>
        <dbReference type="Proteomes" id="UP000824219"/>
    </source>
</evidence>
<dbReference type="AlphaFoldDB" id="A0A9D3NL60"/>
<name>A0A9D3NL60_9TELE</name>
<proteinExistence type="predicted"/>
<sequence>MDFNRSVTCLEAGMLWACDAVATLGHVSQYCLCFWVTGHSMAQSCRSEVSDVLLSMQQKPCLEFHLHCKYTATD</sequence>
<protein>
    <submittedName>
        <fullName evidence="1">Uncharacterized protein</fullName>
    </submittedName>
</protein>
<gene>
    <name evidence="1" type="ORF">KOW79_012935</name>
</gene>